<proteinExistence type="predicted"/>
<evidence type="ECO:0000256" key="1">
    <source>
        <dbReference type="SAM" id="SignalP"/>
    </source>
</evidence>
<dbReference type="RefSeq" id="WP_310424345.1">
    <property type="nucleotide sequence ID" value="NZ_JAVDYC010000001.1"/>
</dbReference>
<dbReference type="EMBL" id="JAVDYC010000001">
    <property type="protein sequence ID" value="MDR7327232.1"/>
    <property type="molecule type" value="Genomic_DNA"/>
</dbReference>
<protein>
    <submittedName>
        <fullName evidence="2">Delta-60 repeat protein</fullName>
    </submittedName>
</protein>
<dbReference type="NCBIfam" id="TIGR02608">
    <property type="entry name" value="delta_60_rpt"/>
    <property type="match status" value="6"/>
</dbReference>
<reference evidence="2 3" key="1">
    <citation type="submission" date="2023-07" db="EMBL/GenBank/DDBJ databases">
        <title>Sequencing the genomes of 1000 actinobacteria strains.</title>
        <authorList>
            <person name="Klenk H.-P."/>
        </authorList>
    </citation>
    <scope>NUCLEOTIDE SEQUENCE [LARGE SCALE GENOMIC DNA]</scope>
    <source>
        <strain evidence="2 3">DSM 44711</strain>
    </source>
</reference>
<feature type="chain" id="PRO_5042086939" evidence="1">
    <location>
        <begin position="28"/>
        <end position="425"/>
    </location>
</feature>
<sequence length="425" mass="42559">MSRRWTALAAGAVVAALVTALPGPAHAAAPSGALDPTFAAAPTDFAAAFDFGDAVVPVTGGSAVVAGRAGSADFGPGDFGLVKYSPDGTLDPTFGTGGRVVTDLSGSEDQATAAIAQPGGKIVVAGTTVDATGDANFGVARYTADGALDTTFGGGDGFVTTNVLGHDEATSAAITRDGRILVAGFTTVDNDGSSIALARYTADGAPDTTFGGDGTVTTSVNGNEHANTVALAPGGRFYVGGYTTSDAGGFDIALLAYLEDGTPDTSFDGDGVVTTPVTGDDREEITALVVQADVVTAAIDRESMGAQQALLLARFQWDGTADPSFDGDGWVTGTAGTGSGAVALVTAGTDLLVGTSDWKLVRYDRYGALRTGFGTGGVLTTDLPGEPDQLAALAWGRDGRLYAAGTAIPPGDTLTDFAATRYRIR</sequence>
<gene>
    <name evidence="2" type="ORF">J2S44_007482</name>
</gene>
<comment type="caution">
    <text evidence="2">The sequence shown here is derived from an EMBL/GenBank/DDBJ whole genome shotgun (WGS) entry which is preliminary data.</text>
</comment>
<dbReference type="SUPFAM" id="SSF69322">
    <property type="entry name" value="Tricorn protease domain 2"/>
    <property type="match status" value="1"/>
</dbReference>
<evidence type="ECO:0000313" key="2">
    <source>
        <dbReference type="EMBL" id="MDR7327232.1"/>
    </source>
</evidence>
<feature type="signal peptide" evidence="1">
    <location>
        <begin position="1"/>
        <end position="27"/>
    </location>
</feature>
<accession>A0AAE3ZWL1</accession>
<dbReference type="Pfam" id="PF17164">
    <property type="entry name" value="DUF5122"/>
    <property type="match status" value="4"/>
</dbReference>
<name>A0AAE3ZWL1_9ACTN</name>
<organism evidence="2 3">
    <name type="scientific">Catenuloplanes niger</name>
    <dbReference type="NCBI Taxonomy" id="587534"/>
    <lineage>
        <taxon>Bacteria</taxon>
        <taxon>Bacillati</taxon>
        <taxon>Actinomycetota</taxon>
        <taxon>Actinomycetes</taxon>
        <taxon>Micromonosporales</taxon>
        <taxon>Micromonosporaceae</taxon>
        <taxon>Catenuloplanes</taxon>
    </lineage>
</organism>
<dbReference type="AlphaFoldDB" id="A0AAE3ZWL1"/>
<dbReference type="InterPro" id="IPR013431">
    <property type="entry name" value="Delta_60_rpt"/>
</dbReference>
<keyword evidence="3" id="KW-1185">Reference proteome</keyword>
<evidence type="ECO:0000313" key="3">
    <source>
        <dbReference type="Proteomes" id="UP001183629"/>
    </source>
</evidence>
<keyword evidence="1" id="KW-0732">Signal</keyword>
<dbReference type="Gene3D" id="2.80.10.50">
    <property type="match status" value="2"/>
</dbReference>
<dbReference type="Proteomes" id="UP001183629">
    <property type="component" value="Unassembled WGS sequence"/>
</dbReference>